<dbReference type="PANTHER" id="PTHR10642:SF26">
    <property type="entry name" value="RIBONUCLEASE H1"/>
    <property type="match status" value="1"/>
</dbReference>
<dbReference type="CDD" id="cd09278">
    <property type="entry name" value="RNase_HI_prokaryote_like"/>
    <property type="match status" value="1"/>
</dbReference>
<protein>
    <recommendedName>
        <fullName evidence="5">ribonuclease H</fullName>
        <ecNumber evidence="5">3.1.26.4</ecNumber>
    </recommendedName>
</protein>
<dbReference type="Proteomes" id="UP000183994">
    <property type="component" value="Unassembled WGS sequence"/>
</dbReference>
<dbReference type="EC" id="3.1.26.4" evidence="5"/>
<dbReference type="AlphaFoldDB" id="A0A1M6HSD5"/>
<sequence>MAETDGKWVRMAFKNSKVWAESDGKGNFIVNNGKVKIKYKLDQEQEYTARVDNLAPVETLKNKPKTAPKASASKKIPKYVAEEKPDLPENAIIAYTDGASSHNPGPAGLGVLLKYKGHAKEISQYIGETTNNVAELSAILVALQNIKKRELPVRIFTDSKYSFGVLFQGWKAKANVELIGKIQNEISKFKDIKCYWVKGHADNPYNEIADKLATDAIKNHQNQTD</sequence>
<evidence type="ECO:0000256" key="4">
    <source>
        <dbReference type="ARBA" id="ARBA00011245"/>
    </source>
</evidence>
<comment type="cofactor">
    <cofactor evidence="2">
        <name>Mg(2+)</name>
        <dbReference type="ChEBI" id="CHEBI:18420"/>
    </cofactor>
</comment>
<comment type="similarity">
    <text evidence="3">Belongs to the RNase H family.</text>
</comment>
<dbReference type="PROSITE" id="PS50879">
    <property type="entry name" value="RNASE_H_1"/>
    <property type="match status" value="1"/>
</dbReference>
<evidence type="ECO:0000256" key="7">
    <source>
        <dbReference type="ARBA" id="ARBA00022723"/>
    </source>
</evidence>
<dbReference type="InterPro" id="IPR002156">
    <property type="entry name" value="RNaseH_domain"/>
</dbReference>
<dbReference type="STRING" id="1121393.SAMN02745216_01303"/>
<dbReference type="InterPro" id="IPR036397">
    <property type="entry name" value="RNaseH_sf"/>
</dbReference>
<evidence type="ECO:0000313" key="12">
    <source>
        <dbReference type="EMBL" id="SHJ25067.1"/>
    </source>
</evidence>
<evidence type="ECO:0000256" key="1">
    <source>
        <dbReference type="ARBA" id="ARBA00000077"/>
    </source>
</evidence>
<name>A0A1M6HSD5_9BACT</name>
<reference evidence="13" key="1">
    <citation type="submission" date="2016-11" db="EMBL/GenBank/DDBJ databases">
        <authorList>
            <person name="Varghese N."/>
            <person name="Submissions S."/>
        </authorList>
    </citation>
    <scope>NUCLEOTIDE SEQUENCE [LARGE SCALE GENOMIC DNA]</scope>
    <source>
        <strain evidence="13">DSM 16219</strain>
    </source>
</reference>
<evidence type="ECO:0000256" key="6">
    <source>
        <dbReference type="ARBA" id="ARBA00022722"/>
    </source>
</evidence>
<evidence type="ECO:0000256" key="5">
    <source>
        <dbReference type="ARBA" id="ARBA00012180"/>
    </source>
</evidence>
<dbReference type="InterPro" id="IPR050092">
    <property type="entry name" value="RNase_H"/>
</dbReference>
<dbReference type="SUPFAM" id="SSF53098">
    <property type="entry name" value="Ribonuclease H-like"/>
    <property type="match status" value="1"/>
</dbReference>
<keyword evidence="6" id="KW-0540">Nuclease</keyword>
<dbReference type="GO" id="GO:0004523">
    <property type="term" value="F:RNA-DNA hybrid ribonuclease activity"/>
    <property type="evidence" value="ECO:0007669"/>
    <property type="project" value="UniProtKB-EC"/>
</dbReference>
<dbReference type="GO" id="GO:0043137">
    <property type="term" value="P:DNA replication, removal of RNA primer"/>
    <property type="evidence" value="ECO:0007669"/>
    <property type="project" value="TreeGrafter"/>
</dbReference>
<evidence type="ECO:0000259" key="11">
    <source>
        <dbReference type="PROSITE" id="PS50879"/>
    </source>
</evidence>
<keyword evidence="9" id="KW-0378">Hydrolase</keyword>
<evidence type="ECO:0000256" key="2">
    <source>
        <dbReference type="ARBA" id="ARBA00001946"/>
    </source>
</evidence>
<gene>
    <name evidence="12" type="ORF">SAMN02745216_01303</name>
</gene>
<keyword evidence="7" id="KW-0479">Metal-binding</keyword>
<organism evidence="12 13">
    <name type="scientific">Desulfatibacillum alkenivorans DSM 16219</name>
    <dbReference type="NCBI Taxonomy" id="1121393"/>
    <lineage>
        <taxon>Bacteria</taxon>
        <taxon>Pseudomonadati</taxon>
        <taxon>Thermodesulfobacteriota</taxon>
        <taxon>Desulfobacteria</taxon>
        <taxon>Desulfobacterales</taxon>
        <taxon>Desulfatibacillaceae</taxon>
        <taxon>Desulfatibacillum</taxon>
    </lineage>
</organism>
<accession>A0A1M6HSD5</accession>
<evidence type="ECO:0000313" key="13">
    <source>
        <dbReference type="Proteomes" id="UP000183994"/>
    </source>
</evidence>
<dbReference type="PANTHER" id="PTHR10642">
    <property type="entry name" value="RIBONUCLEASE H1"/>
    <property type="match status" value="1"/>
</dbReference>
<dbReference type="Gene3D" id="3.30.420.10">
    <property type="entry name" value="Ribonuclease H-like superfamily/Ribonuclease H"/>
    <property type="match status" value="1"/>
</dbReference>
<proteinExistence type="inferred from homology"/>
<dbReference type="InterPro" id="IPR022892">
    <property type="entry name" value="RNaseHI"/>
</dbReference>
<comment type="subunit">
    <text evidence="4">Monomer.</text>
</comment>
<comment type="catalytic activity">
    <reaction evidence="1">
        <text>Endonucleolytic cleavage to 5'-phosphomonoester.</text>
        <dbReference type="EC" id="3.1.26.4"/>
    </reaction>
</comment>
<dbReference type="EMBL" id="FQZU01000005">
    <property type="protein sequence ID" value="SHJ25067.1"/>
    <property type="molecule type" value="Genomic_DNA"/>
</dbReference>
<keyword evidence="8" id="KW-0255">Endonuclease</keyword>
<evidence type="ECO:0000256" key="9">
    <source>
        <dbReference type="ARBA" id="ARBA00022801"/>
    </source>
</evidence>
<evidence type="ECO:0000256" key="8">
    <source>
        <dbReference type="ARBA" id="ARBA00022759"/>
    </source>
</evidence>
<dbReference type="InterPro" id="IPR012337">
    <property type="entry name" value="RNaseH-like_sf"/>
</dbReference>
<dbReference type="Pfam" id="PF00075">
    <property type="entry name" value="RNase_H"/>
    <property type="match status" value="1"/>
</dbReference>
<dbReference type="RefSeq" id="WP_083610823.1">
    <property type="nucleotide sequence ID" value="NZ_FQZU01000005.1"/>
</dbReference>
<evidence type="ECO:0000256" key="3">
    <source>
        <dbReference type="ARBA" id="ARBA00005300"/>
    </source>
</evidence>
<dbReference type="OrthoDB" id="7845843at2"/>
<dbReference type="GO" id="GO:0046872">
    <property type="term" value="F:metal ion binding"/>
    <property type="evidence" value="ECO:0007669"/>
    <property type="project" value="UniProtKB-KW"/>
</dbReference>
<keyword evidence="10" id="KW-0460">Magnesium</keyword>
<dbReference type="GO" id="GO:0003676">
    <property type="term" value="F:nucleic acid binding"/>
    <property type="evidence" value="ECO:0007669"/>
    <property type="project" value="InterPro"/>
</dbReference>
<evidence type="ECO:0000256" key="10">
    <source>
        <dbReference type="ARBA" id="ARBA00022842"/>
    </source>
</evidence>
<keyword evidence="13" id="KW-1185">Reference proteome</keyword>
<feature type="domain" description="RNase H type-1" evidence="11">
    <location>
        <begin position="88"/>
        <end position="218"/>
    </location>
</feature>